<comment type="similarity">
    <text evidence="1">Belongs to the glutamate synthase family.</text>
</comment>
<organism evidence="4 5">
    <name type="scientific">Candidatus Polarisedimenticola svalbardensis</name>
    <dbReference type="NCBI Taxonomy" id="2886004"/>
    <lineage>
        <taxon>Bacteria</taxon>
        <taxon>Pseudomonadati</taxon>
        <taxon>Acidobacteriota</taxon>
        <taxon>Candidatus Polarisedimenticolia</taxon>
        <taxon>Candidatus Polarisedimenticolales</taxon>
        <taxon>Candidatus Polarisedimenticolaceae</taxon>
        <taxon>Candidatus Polarisedimenticola</taxon>
    </lineage>
</organism>
<feature type="domain" description="Glutamate synthase" evidence="3">
    <location>
        <begin position="149"/>
        <end position="247"/>
    </location>
</feature>
<dbReference type="EMBL" id="JACXWD010000037">
    <property type="protein sequence ID" value="MBD3868606.1"/>
    <property type="molecule type" value="Genomic_DNA"/>
</dbReference>
<dbReference type="PANTHER" id="PTHR43819">
    <property type="entry name" value="ARCHAEAL-TYPE GLUTAMATE SYNTHASE [NADPH]"/>
    <property type="match status" value="1"/>
</dbReference>
<dbReference type="InterPro" id="IPR013785">
    <property type="entry name" value="Aldolase_TIM"/>
</dbReference>
<dbReference type="SUPFAM" id="SSF51395">
    <property type="entry name" value="FMN-linked oxidoreductases"/>
    <property type="match status" value="1"/>
</dbReference>
<protein>
    <submittedName>
        <fullName evidence="4">FMN-binding glutamate synthase family protein</fullName>
    </submittedName>
</protein>
<gene>
    <name evidence="4" type="ORF">IFK94_10825</name>
</gene>
<feature type="transmembrane region" description="Helical" evidence="2">
    <location>
        <begin position="30"/>
        <end position="47"/>
    </location>
</feature>
<dbReference type="PANTHER" id="PTHR43819:SF1">
    <property type="entry name" value="ARCHAEAL-TYPE GLUTAMATE SYNTHASE [NADPH]"/>
    <property type="match status" value="1"/>
</dbReference>
<dbReference type="GO" id="GO:0015930">
    <property type="term" value="F:glutamate synthase activity"/>
    <property type="evidence" value="ECO:0007669"/>
    <property type="project" value="InterPro"/>
</dbReference>
<keyword evidence="2" id="KW-0472">Membrane</keyword>
<dbReference type="Gene3D" id="3.20.20.70">
    <property type="entry name" value="Aldolase class I"/>
    <property type="match status" value="1"/>
</dbReference>
<dbReference type="AlphaFoldDB" id="A0A8J6Y948"/>
<evidence type="ECO:0000313" key="5">
    <source>
        <dbReference type="Proteomes" id="UP000648239"/>
    </source>
</evidence>
<proteinExistence type="inferred from homology"/>
<comment type="caution">
    <text evidence="4">The sequence shown here is derived from an EMBL/GenBank/DDBJ whole genome shotgun (WGS) entry which is preliminary data.</text>
</comment>
<reference evidence="4 5" key="1">
    <citation type="submission" date="2020-08" db="EMBL/GenBank/DDBJ databases">
        <title>Acidobacteriota in marine sediments use diverse sulfur dissimilation pathways.</title>
        <authorList>
            <person name="Wasmund K."/>
        </authorList>
    </citation>
    <scope>NUCLEOTIDE SEQUENCE [LARGE SCALE GENOMIC DNA]</scope>
    <source>
        <strain evidence="4">MAG AM4</strain>
    </source>
</reference>
<keyword evidence="2" id="KW-0812">Transmembrane</keyword>
<feature type="transmembrane region" description="Helical" evidence="2">
    <location>
        <begin position="7"/>
        <end position="24"/>
    </location>
</feature>
<dbReference type="Proteomes" id="UP000648239">
    <property type="component" value="Unassembled WGS sequence"/>
</dbReference>
<accession>A0A8J6Y948</accession>
<evidence type="ECO:0000259" key="3">
    <source>
        <dbReference type="Pfam" id="PF01645"/>
    </source>
</evidence>
<evidence type="ECO:0000313" key="4">
    <source>
        <dbReference type="EMBL" id="MBD3868606.1"/>
    </source>
</evidence>
<keyword evidence="2" id="KW-1133">Transmembrane helix</keyword>
<feature type="non-terminal residue" evidence="4">
    <location>
        <position position="247"/>
    </location>
</feature>
<name>A0A8J6Y948_9BACT</name>
<dbReference type="InterPro" id="IPR002932">
    <property type="entry name" value="Glu_synthdom"/>
</dbReference>
<evidence type="ECO:0000256" key="1">
    <source>
        <dbReference type="ARBA" id="ARBA00009716"/>
    </source>
</evidence>
<evidence type="ECO:0000256" key="2">
    <source>
        <dbReference type="SAM" id="Phobius"/>
    </source>
</evidence>
<sequence>MNIRRLFLVSSIIVLLAVIGLAWLNRSVLWSLVVIGPVILLGLHDLLQTRHSLLRNFPLLGHGRYFMEAFRPEIYQYFVESNTNGKPFSRQFRSIAYQRAKGELGTHPFGTEFDVYQVGYEWMPHSLEARHLDLENPRVKVGGPSCSQPYMASILNISAMSYGSLSSNAILALNQGAAAGQFAHNTGEGGLSPHHEHHGGDLIWQIGTGYFGCRNQDGTFDMEAFADKASRPHVKMVEVKLSQGAKP</sequence>
<dbReference type="Pfam" id="PF01645">
    <property type="entry name" value="Glu_synthase"/>
    <property type="match status" value="1"/>
</dbReference>
<dbReference type="GO" id="GO:0006537">
    <property type="term" value="P:glutamate biosynthetic process"/>
    <property type="evidence" value="ECO:0007669"/>
    <property type="project" value="InterPro"/>
</dbReference>